<organism evidence="4 5">
    <name type="scientific">Micromonas commoda (strain RCC299 / NOUM17 / CCMP2709)</name>
    <name type="common">Picoplanktonic green alga</name>
    <dbReference type="NCBI Taxonomy" id="296587"/>
    <lineage>
        <taxon>Eukaryota</taxon>
        <taxon>Viridiplantae</taxon>
        <taxon>Chlorophyta</taxon>
        <taxon>Mamiellophyceae</taxon>
        <taxon>Mamiellales</taxon>
        <taxon>Mamiellaceae</taxon>
        <taxon>Micromonas</taxon>
    </lineage>
</organism>
<protein>
    <submittedName>
        <fullName evidence="4">Uncharacterized protein</fullName>
    </submittedName>
</protein>
<dbReference type="InParanoid" id="C1E8S4"/>
<accession>C1E8S4</accession>
<dbReference type="Proteomes" id="UP000002009">
    <property type="component" value="Chromosome 6"/>
</dbReference>
<dbReference type="AlphaFoldDB" id="C1E8S4"/>
<dbReference type="PROSITE" id="PS50088">
    <property type="entry name" value="ANK_REPEAT"/>
    <property type="match status" value="3"/>
</dbReference>
<keyword evidence="5" id="KW-1185">Reference proteome</keyword>
<dbReference type="Pfam" id="PF00023">
    <property type="entry name" value="Ank"/>
    <property type="match status" value="1"/>
</dbReference>
<dbReference type="PANTHER" id="PTHR24171">
    <property type="entry name" value="ANKYRIN REPEAT DOMAIN-CONTAINING PROTEIN 39-RELATED"/>
    <property type="match status" value="1"/>
</dbReference>
<dbReference type="SUPFAM" id="SSF48403">
    <property type="entry name" value="Ankyrin repeat"/>
    <property type="match status" value="1"/>
</dbReference>
<dbReference type="InterPro" id="IPR002110">
    <property type="entry name" value="Ankyrin_rpt"/>
</dbReference>
<reference evidence="4 5" key="1">
    <citation type="journal article" date="2009" name="Science">
        <title>Green evolution and dynamic adaptations revealed by genomes of the marine picoeukaryotes Micromonas.</title>
        <authorList>
            <person name="Worden A.Z."/>
            <person name="Lee J.H."/>
            <person name="Mock T."/>
            <person name="Rouze P."/>
            <person name="Simmons M.P."/>
            <person name="Aerts A.L."/>
            <person name="Allen A.E."/>
            <person name="Cuvelier M.L."/>
            <person name="Derelle E."/>
            <person name="Everett M.V."/>
            <person name="Foulon E."/>
            <person name="Grimwood J."/>
            <person name="Gundlach H."/>
            <person name="Henrissat B."/>
            <person name="Napoli C."/>
            <person name="McDonald S.M."/>
            <person name="Parker M.S."/>
            <person name="Rombauts S."/>
            <person name="Salamov A."/>
            <person name="Von Dassow P."/>
            <person name="Badger J.H."/>
            <person name="Coutinho P.M."/>
            <person name="Demir E."/>
            <person name="Dubchak I."/>
            <person name="Gentemann C."/>
            <person name="Eikrem W."/>
            <person name="Gready J.E."/>
            <person name="John U."/>
            <person name="Lanier W."/>
            <person name="Lindquist E.A."/>
            <person name="Lucas S."/>
            <person name="Mayer K.F."/>
            <person name="Moreau H."/>
            <person name="Not F."/>
            <person name="Otillar R."/>
            <person name="Panaud O."/>
            <person name="Pangilinan J."/>
            <person name="Paulsen I."/>
            <person name="Piegu B."/>
            <person name="Poliakov A."/>
            <person name="Robbens S."/>
            <person name="Schmutz J."/>
            <person name="Toulza E."/>
            <person name="Wyss T."/>
            <person name="Zelensky A."/>
            <person name="Zhou K."/>
            <person name="Armbrust E.V."/>
            <person name="Bhattacharya D."/>
            <person name="Goodenough U.W."/>
            <person name="Van de Peer Y."/>
            <person name="Grigoriev I.V."/>
        </authorList>
    </citation>
    <scope>NUCLEOTIDE SEQUENCE [LARGE SCALE GENOMIC DNA]</scope>
    <source>
        <strain evidence="5">RCC299 / NOUM17</strain>
    </source>
</reference>
<dbReference type="GeneID" id="8244235"/>
<evidence type="ECO:0000313" key="4">
    <source>
        <dbReference type="EMBL" id="ACO64205.1"/>
    </source>
</evidence>
<gene>
    <name evidence="4" type="ORF">MICPUN_105748</name>
</gene>
<dbReference type="eggNOG" id="KOG0509">
    <property type="taxonomic scope" value="Eukaryota"/>
</dbReference>
<dbReference type="RefSeq" id="XP_002502947.1">
    <property type="nucleotide sequence ID" value="XM_002502901.1"/>
</dbReference>
<dbReference type="PROSITE" id="PS50297">
    <property type="entry name" value="ANK_REP_REGION"/>
    <property type="match status" value="2"/>
</dbReference>
<feature type="repeat" description="ANK" evidence="3">
    <location>
        <begin position="112"/>
        <end position="144"/>
    </location>
</feature>
<evidence type="ECO:0000313" key="5">
    <source>
        <dbReference type="Proteomes" id="UP000002009"/>
    </source>
</evidence>
<keyword evidence="1" id="KW-0677">Repeat</keyword>
<evidence type="ECO:0000256" key="3">
    <source>
        <dbReference type="PROSITE-ProRule" id="PRU00023"/>
    </source>
</evidence>
<proteinExistence type="predicted"/>
<dbReference type="OrthoDB" id="20872at2759"/>
<dbReference type="Gene3D" id="1.25.40.20">
    <property type="entry name" value="Ankyrin repeat-containing domain"/>
    <property type="match status" value="2"/>
</dbReference>
<dbReference type="Pfam" id="PF12796">
    <property type="entry name" value="Ank_2"/>
    <property type="match status" value="1"/>
</dbReference>
<evidence type="ECO:0000256" key="2">
    <source>
        <dbReference type="ARBA" id="ARBA00023043"/>
    </source>
</evidence>
<dbReference type="KEGG" id="mis:MICPUN_105748"/>
<feature type="repeat" description="ANK" evidence="3">
    <location>
        <begin position="79"/>
        <end position="111"/>
    </location>
</feature>
<dbReference type="OMA" id="EWEADAN"/>
<dbReference type="PRINTS" id="PR01415">
    <property type="entry name" value="ANKYRIN"/>
</dbReference>
<dbReference type="SMART" id="SM00248">
    <property type="entry name" value="ANK"/>
    <property type="match status" value="4"/>
</dbReference>
<sequence>MGVDDHDTFSGLTPLQQAAQEGDVAKVVELLDAGADVNIQANGEMAGKTAAMIAASNGNTEILKALGRGPSLLDLKDADGGTAAMTAAVHHHGSVLDYLIEKHVDLNATDSDGWTALMYAVTVGDAVCVEKLVKAGADISIKNADGETAIDLCKQSKKRYPLIQIIDPKEPLPDITE</sequence>
<feature type="repeat" description="ANK" evidence="3">
    <location>
        <begin position="10"/>
        <end position="42"/>
    </location>
</feature>
<keyword evidence="2 3" id="KW-0040">ANK repeat</keyword>
<evidence type="ECO:0000256" key="1">
    <source>
        <dbReference type="ARBA" id="ARBA00022737"/>
    </source>
</evidence>
<dbReference type="InterPro" id="IPR036770">
    <property type="entry name" value="Ankyrin_rpt-contain_sf"/>
</dbReference>
<dbReference type="EMBL" id="CP001327">
    <property type="protein sequence ID" value="ACO64205.1"/>
    <property type="molecule type" value="Genomic_DNA"/>
</dbReference>
<dbReference type="STRING" id="296587.C1E8S4"/>
<name>C1E8S4_MICCC</name>